<feature type="domain" description="SCP2" evidence="1">
    <location>
        <begin position="34"/>
        <end position="121"/>
    </location>
</feature>
<name>A0A4R1BS21_9ACTN</name>
<proteinExistence type="predicted"/>
<sequence length="121" mass="13403">MKTDNVSRYKPGTGGSVSRYGSAAEYFDHISRNLDPERARGIKGTYLFDISGAGKWTADFRDGEVTIEEGETKEPECTIMAGEEDWLRLVSGELDPMSATMSGKLRMKGDMSKAMQLQKIL</sequence>
<evidence type="ECO:0000313" key="2">
    <source>
        <dbReference type="EMBL" id="TCJ20096.1"/>
    </source>
</evidence>
<comment type="caution">
    <text evidence="2">The sequence shown here is derived from an EMBL/GenBank/DDBJ whole genome shotgun (WGS) entry which is preliminary data.</text>
</comment>
<dbReference type="InterPro" id="IPR036527">
    <property type="entry name" value="SCP2_sterol-bd_dom_sf"/>
</dbReference>
<dbReference type="InterPro" id="IPR003033">
    <property type="entry name" value="SCP2_sterol-bd_dom"/>
</dbReference>
<dbReference type="EMBL" id="SKBU01000006">
    <property type="protein sequence ID" value="TCJ20096.1"/>
    <property type="molecule type" value="Genomic_DNA"/>
</dbReference>
<accession>A0A4R1BS21</accession>
<dbReference type="Gene3D" id="3.30.1050.10">
    <property type="entry name" value="SCP2 sterol-binding domain"/>
    <property type="match status" value="1"/>
</dbReference>
<dbReference type="AlphaFoldDB" id="A0A4R1BS21"/>
<dbReference type="SUPFAM" id="SSF55718">
    <property type="entry name" value="SCP-like"/>
    <property type="match status" value="1"/>
</dbReference>
<gene>
    <name evidence="2" type="ORF">E0L93_03905</name>
</gene>
<dbReference type="PANTHER" id="PTHR10094">
    <property type="entry name" value="STEROL CARRIER PROTEIN 2 SCP-2 FAMILY PROTEIN"/>
    <property type="match status" value="1"/>
</dbReference>
<protein>
    <submittedName>
        <fullName evidence="2">SCP2 sterol-binding domain-containing protein</fullName>
    </submittedName>
</protein>
<dbReference type="Proteomes" id="UP000295244">
    <property type="component" value="Unassembled WGS sequence"/>
</dbReference>
<dbReference type="GO" id="GO:0005829">
    <property type="term" value="C:cytosol"/>
    <property type="evidence" value="ECO:0007669"/>
    <property type="project" value="TreeGrafter"/>
</dbReference>
<reference evidence="2 3" key="1">
    <citation type="submission" date="2019-03" db="EMBL/GenBank/DDBJ databases">
        <title>Whole genome sequence of a novel Rubrobacter taiwanensis strain, isolated from Yellowstone National Park.</title>
        <authorList>
            <person name="Freed S."/>
            <person name="Ramaley R.F."/>
            <person name="Kyndt J.A."/>
        </authorList>
    </citation>
    <scope>NUCLEOTIDE SEQUENCE [LARGE SCALE GENOMIC DNA]</scope>
    <source>
        <strain evidence="2 3">Yellowstone</strain>
    </source>
</reference>
<dbReference type="Pfam" id="PF02036">
    <property type="entry name" value="SCP2"/>
    <property type="match status" value="1"/>
</dbReference>
<evidence type="ECO:0000313" key="3">
    <source>
        <dbReference type="Proteomes" id="UP000295244"/>
    </source>
</evidence>
<dbReference type="PANTHER" id="PTHR10094:SF25">
    <property type="entry name" value="SCP2 STEROL-BINDING DOMAIN-CONTAINING PROTEIN 1"/>
    <property type="match status" value="1"/>
</dbReference>
<organism evidence="2 3">
    <name type="scientific">Rubrobacter taiwanensis</name>
    <dbReference type="NCBI Taxonomy" id="185139"/>
    <lineage>
        <taxon>Bacteria</taxon>
        <taxon>Bacillati</taxon>
        <taxon>Actinomycetota</taxon>
        <taxon>Rubrobacteria</taxon>
        <taxon>Rubrobacterales</taxon>
        <taxon>Rubrobacteraceae</taxon>
        <taxon>Rubrobacter</taxon>
    </lineage>
</organism>
<dbReference type="OrthoDB" id="5243187at2"/>
<evidence type="ECO:0000259" key="1">
    <source>
        <dbReference type="Pfam" id="PF02036"/>
    </source>
</evidence>
<keyword evidence="3" id="KW-1185">Reference proteome</keyword>